<dbReference type="InterPro" id="IPR013100">
    <property type="entry name" value="LEH"/>
</dbReference>
<evidence type="ECO:0000259" key="1">
    <source>
        <dbReference type="Pfam" id="PF07858"/>
    </source>
</evidence>
<evidence type="ECO:0000313" key="2">
    <source>
        <dbReference type="EMBL" id="GGC53478.1"/>
    </source>
</evidence>
<evidence type="ECO:0000313" key="3">
    <source>
        <dbReference type="Proteomes" id="UP000641514"/>
    </source>
</evidence>
<dbReference type="Pfam" id="PF07858">
    <property type="entry name" value="LEH"/>
    <property type="match status" value="1"/>
</dbReference>
<protein>
    <submittedName>
        <fullName evidence="2">Epoxide hydrolase EphG</fullName>
    </submittedName>
</protein>
<accession>A0A916TZG6</accession>
<sequence length="160" mass="18109">MAYEGEDSSSGVVVAFLAALRDEQFDQALSYVTEDLVWHNVSLPKVRGKRNVSRAFALMKKLNMRFDVQFHHIGTGTDAVLTERTDALSLGRFRIEFWVCGTFEFRDGKISVWRDRFDYANFTFAIIRGLVGIVLPRRQPFALFAPGLAALSGKSQARRT</sequence>
<dbReference type="InterPro" id="IPR032710">
    <property type="entry name" value="NTF2-like_dom_sf"/>
</dbReference>
<gene>
    <name evidence="2" type="primary">ephG</name>
    <name evidence="2" type="ORF">GCM10011410_02290</name>
</gene>
<dbReference type="GO" id="GO:0016787">
    <property type="term" value="F:hydrolase activity"/>
    <property type="evidence" value="ECO:0007669"/>
    <property type="project" value="UniProtKB-KW"/>
</dbReference>
<reference evidence="2" key="1">
    <citation type="journal article" date="2014" name="Int. J. Syst. Evol. Microbiol.">
        <title>Complete genome sequence of Corynebacterium casei LMG S-19264T (=DSM 44701T), isolated from a smear-ripened cheese.</title>
        <authorList>
            <consortium name="US DOE Joint Genome Institute (JGI-PGF)"/>
            <person name="Walter F."/>
            <person name="Albersmeier A."/>
            <person name="Kalinowski J."/>
            <person name="Ruckert C."/>
        </authorList>
    </citation>
    <scope>NUCLEOTIDE SEQUENCE</scope>
    <source>
        <strain evidence="2">CGMCC 1.15478</strain>
    </source>
</reference>
<keyword evidence="2" id="KW-0378">Hydrolase</keyword>
<dbReference type="RefSeq" id="WP_188669863.1">
    <property type="nucleotide sequence ID" value="NZ_BMJH01000001.1"/>
</dbReference>
<comment type="caution">
    <text evidence="2">The sequence shown here is derived from an EMBL/GenBank/DDBJ whole genome shotgun (WGS) entry which is preliminary data.</text>
</comment>
<reference evidence="2" key="2">
    <citation type="submission" date="2020-09" db="EMBL/GenBank/DDBJ databases">
        <authorList>
            <person name="Sun Q."/>
            <person name="Zhou Y."/>
        </authorList>
    </citation>
    <scope>NUCLEOTIDE SEQUENCE</scope>
    <source>
        <strain evidence="2">CGMCC 1.15478</strain>
    </source>
</reference>
<feature type="domain" description="Limonene-1,2-epoxide hydrolase" evidence="1">
    <location>
        <begin position="11"/>
        <end position="123"/>
    </location>
</feature>
<dbReference type="EMBL" id="BMJH01000001">
    <property type="protein sequence ID" value="GGC53478.1"/>
    <property type="molecule type" value="Genomic_DNA"/>
</dbReference>
<keyword evidence="3" id="KW-1185">Reference proteome</keyword>
<dbReference type="SUPFAM" id="SSF54427">
    <property type="entry name" value="NTF2-like"/>
    <property type="match status" value="1"/>
</dbReference>
<dbReference type="Proteomes" id="UP000641514">
    <property type="component" value="Unassembled WGS sequence"/>
</dbReference>
<proteinExistence type="predicted"/>
<dbReference type="AlphaFoldDB" id="A0A916TZG6"/>
<dbReference type="Gene3D" id="3.10.450.50">
    <property type="match status" value="1"/>
</dbReference>
<name>A0A916TZG6_9ACTN</name>
<organism evidence="2 3">
    <name type="scientific">Hoyosella rhizosphaerae</name>
    <dbReference type="NCBI Taxonomy" id="1755582"/>
    <lineage>
        <taxon>Bacteria</taxon>
        <taxon>Bacillati</taxon>
        <taxon>Actinomycetota</taxon>
        <taxon>Actinomycetes</taxon>
        <taxon>Mycobacteriales</taxon>
        <taxon>Hoyosellaceae</taxon>
        <taxon>Hoyosella</taxon>
    </lineage>
</organism>